<evidence type="ECO:0000256" key="3">
    <source>
        <dbReference type="ARBA" id="ARBA00023125"/>
    </source>
</evidence>
<dbReference type="KEGG" id="hiq:CGSHiGG_03085"/>
<dbReference type="REBASE" id="15387">
    <property type="entry name" value="S.HinGGORF3080P"/>
</dbReference>
<dbReference type="InterPro" id="IPR052021">
    <property type="entry name" value="Type-I_RS_S_subunit"/>
</dbReference>
<protein>
    <submittedName>
        <fullName evidence="5">Type I restriction modification DNA specificity domain protein</fullName>
    </submittedName>
</protein>
<gene>
    <name evidence="5" type="ordered locus">CGSHiGG_03085</name>
</gene>
<dbReference type="PANTHER" id="PTHR30408:SF12">
    <property type="entry name" value="TYPE I RESTRICTION ENZYME MJAVIII SPECIFICITY SUBUNIT"/>
    <property type="match status" value="1"/>
</dbReference>
<comment type="similarity">
    <text evidence="1">Belongs to the type-I restriction system S methylase family.</text>
</comment>
<dbReference type="EMBL" id="CP000672">
    <property type="protein sequence ID" value="ABQ99616.1"/>
    <property type="molecule type" value="Genomic_DNA"/>
</dbReference>
<dbReference type="InterPro" id="IPR044946">
    <property type="entry name" value="Restrct_endonuc_typeI_TRD_sf"/>
</dbReference>
<dbReference type="Gene3D" id="1.10.287.1120">
    <property type="entry name" value="Bipartite methylase S protein"/>
    <property type="match status" value="1"/>
</dbReference>
<dbReference type="InterPro" id="IPR000055">
    <property type="entry name" value="Restrct_endonuc_typeI_TRD"/>
</dbReference>
<evidence type="ECO:0000256" key="1">
    <source>
        <dbReference type="ARBA" id="ARBA00010923"/>
    </source>
</evidence>
<evidence type="ECO:0000313" key="6">
    <source>
        <dbReference type="Proteomes" id="UP000001990"/>
    </source>
</evidence>
<name>A5UFR1_HAEIG</name>
<reference evidence="5 6" key="1">
    <citation type="journal article" date="2007" name="Genome Biol.">
        <title>Characterization and modeling of the Haemophilus influenzae core and supragenomes based on the complete genomic sequences of Rd and 12 clinical nontypeable strains.</title>
        <authorList>
            <person name="Hogg J.S."/>
            <person name="Hu F.Z."/>
            <person name="Janto B."/>
            <person name="Boissy R."/>
            <person name="Hayes J."/>
            <person name="Keefe R."/>
            <person name="Post J.C."/>
            <person name="Ehrlich G.D."/>
        </authorList>
    </citation>
    <scope>NUCLEOTIDE SEQUENCE [LARGE SCALE GENOMIC DNA]</scope>
    <source>
        <strain evidence="5 6">PittGG</strain>
    </source>
</reference>
<dbReference type="SUPFAM" id="SSF116734">
    <property type="entry name" value="DNA methylase specificity domain"/>
    <property type="match status" value="2"/>
</dbReference>
<dbReference type="Proteomes" id="UP000001990">
    <property type="component" value="Chromosome"/>
</dbReference>
<evidence type="ECO:0000313" key="5">
    <source>
        <dbReference type="EMBL" id="ABQ99616.1"/>
    </source>
</evidence>
<keyword evidence="2" id="KW-0680">Restriction system</keyword>
<dbReference type="HOGENOM" id="CLU_021095_1_1_6"/>
<organism evidence="5 6">
    <name type="scientific">Haemophilus influenzae (strain PittGG)</name>
    <dbReference type="NCBI Taxonomy" id="374931"/>
    <lineage>
        <taxon>Bacteria</taxon>
        <taxon>Pseudomonadati</taxon>
        <taxon>Pseudomonadota</taxon>
        <taxon>Gammaproteobacteria</taxon>
        <taxon>Pasteurellales</taxon>
        <taxon>Pasteurellaceae</taxon>
        <taxon>Haemophilus</taxon>
    </lineage>
</organism>
<feature type="domain" description="Type I restriction modification DNA specificity" evidence="4">
    <location>
        <begin position="226"/>
        <end position="390"/>
    </location>
</feature>
<feature type="domain" description="Type I restriction modification DNA specificity" evidence="4">
    <location>
        <begin position="113"/>
        <end position="178"/>
    </location>
</feature>
<dbReference type="AlphaFoldDB" id="A5UFR1"/>
<dbReference type="GO" id="GO:0003677">
    <property type="term" value="F:DNA binding"/>
    <property type="evidence" value="ECO:0007669"/>
    <property type="project" value="UniProtKB-KW"/>
</dbReference>
<dbReference type="Gene3D" id="3.90.220.20">
    <property type="entry name" value="DNA methylase specificity domains"/>
    <property type="match status" value="2"/>
</dbReference>
<keyword evidence="3" id="KW-0238">DNA-binding</keyword>
<evidence type="ECO:0000259" key="4">
    <source>
        <dbReference type="Pfam" id="PF01420"/>
    </source>
</evidence>
<sequence>MRRYESYKDSGVEWLGEVPSHWNLIPNKYIFKLRKNVVGKRSSEYDLLSLSLKGVIKRDMENPEGKFPAEFDTYQEVKEGDFIFCLFDVEETPRTVGLSSYHGMITGAYTIFETNNVDKKFIYYFYLNLDSDKRLKPLYKGLRNTISKETFFSFNTFIPPLSEQQKIAQFLDDKTAKIDQAVDLAEKQIALLKEHKQILIQNSVTRGLNPDVPLKDSGVEWIGQVPEHWEILSIKRLSQVKRGASPRPIDNPKYFDNDGEYAWVRISDVTASNMYLLETTQKLSNLGKSYSVPLMPGSLFLSIAGSVGKPIITKIKVCIHDGFVYFPENKQNTKFLYYIFYSEQPYIGLGKMGTQLNLNTDTVGAIKIPIPPLCEQQKIADYLDTQTAKIDQAIALKTAHIEKLKEYKSVLINDVVTGKVRVSV</sequence>
<dbReference type="CDD" id="cd17283">
    <property type="entry name" value="RMtype1_S_Hpy180ORF7835P_TRD2-CR2_like"/>
    <property type="match status" value="1"/>
</dbReference>
<evidence type="ECO:0000256" key="2">
    <source>
        <dbReference type="ARBA" id="ARBA00022747"/>
    </source>
</evidence>
<dbReference type="GO" id="GO:0009307">
    <property type="term" value="P:DNA restriction-modification system"/>
    <property type="evidence" value="ECO:0007669"/>
    <property type="project" value="UniProtKB-KW"/>
</dbReference>
<proteinExistence type="inferred from homology"/>
<dbReference type="PANTHER" id="PTHR30408">
    <property type="entry name" value="TYPE-1 RESTRICTION ENZYME ECOKI SPECIFICITY PROTEIN"/>
    <property type="match status" value="1"/>
</dbReference>
<accession>A5UFR1</accession>
<dbReference type="Pfam" id="PF01420">
    <property type="entry name" value="Methylase_S"/>
    <property type="match status" value="2"/>
</dbReference>